<dbReference type="EMBL" id="MT809693">
    <property type="protein sequence ID" value="QMU31850.1"/>
    <property type="molecule type" value="Genomic_DNA"/>
</dbReference>
<keyword evidence="7" id="KW-0614">Plasmid</keyword>
<name>A0A859Z9M0_KLEPN</name>
<evidence type="ECO:0000259" key="6">
    <source>
        <dbReference type="Pfam" id="PF13700"/>
    </source>
</evidence>
<evidence type="ECO:0000256" key="2">
    <source>
        <dbReference type="ARBA" id="ARBA00022578"/>
    </source>
</evidence>
<dbReference type="GO" id="GO:0003677">
    <property type="term" value="F:DNA binding"/>
    <property type="evidence" value="ECO:0007669"/>
    <property type="project" value="UniProtKB-KW"/>
</dbReference>
<dbReference type="Pfam" id="PF13700">
    <property type="entry name" value="DUF4158"/>
    <property type="match status" value="1"/>
</dbReference>
<dbReference type="AlphaFoldDB" id="A0A859Z9M0"/>
<comment type="similarity">
    <text evidence="1">Belongs to the transposase 7 family.</text>
</comment>
<dbReference type="GO" id="GO:0006313">
    <property type="term" value="P:DNA transposition"/>
    <property type="evidence" value="ECO:0007669"/>
    <property type="project" value="InterPro"/>
</dbReference>
<feature type="domain" description="DUF4158" evidence="6">
    <location>
        <begin position="38"/>
        <end position="201"/>
    </location>
</feature>
<evidence type="ECO:0000256" key="3">
    <source>
        <dbReference type="ARBA" id="ARBA00023125"/>
    </source>
</evidence>
<proteinExistence type="inferred from homology"/>
<evidence type="ECO:0000313" key="7">
    <source>
        <dbReference type="EMBL" id="QMU31850.1"/>
    </source>
</evidence>
<dbReference type="GO" id="GO:0004803">
    <property type="term" value="F:transposase activity"/>
    <property type="evidence" value="ECO:0007669"/>
    <property type="project" value="InterPro"/>
</dbReference>
<keyword evidence="4" id="KW-0233">DNA recombination</keyword>
<evidence type="ECO:0000259" key="5">
    <source>
        <dbReference type="Pfam" id="PF01526"/>
    </source>
</evidence>
<feature type="domain" description="Tn3 transposase DDE" evidence="5">
    <location>
        <begin position="603"/>
        <end position="989"/>
    </location>
</feature>
<keyword evidence="3" id="KW-0238">DNA-binding</keyword>
<dbReference type="NCBIfam" id="NF033527">
    <property type="entry name" value="transpos_Tn3"/>
    <property type="match status" value="1"/>
</dbReference>
<reference evidence="7" key="1">
    <citation type="submission" date="2020-07" db="EMBL/GenBank/DDBJ databases">
        <title>KPC-variants conferring CAZ-AVI resistance in Klebsiella pneumoniae.</title>
        <authorList>
            <person name="Carattoli A."/>
            <person name="Arcari G."/>
            <person name="Di Lella F."/>
            <person name="Bibbolino G."/>
            <person name="Sacco F."/>
            <person name="Trancassini M."/>
            <person name="Antonelli G."/>
            <person name="Raponi G."/>
        </authorList>
    </citation>
    <scope>NUCLEOTIDE SEQUENCE</scope>
    <source>
        <strain evidence="7">12088281-18</strain>
        <plasmid evidence="7">pKpQIL</plasmid>
    </source>
</reference>
<protein>
    <submittedName>
        <fullName evidence="7">TnpA</fullName>
    </submittedName>
</protein>
<sequence length="997" mass="112089">MPAFEWVHVQLHQQKGMISLSPPTICNSARICMSRRHIFTERQRAALFDLPTDELSLLKFYTLGDDDLENIRQRRRPENRIGFALQLCALRYPGRALAPGEMIPREVLSFVGAQLGVPADALLTYATRRQTRQQHMDTLREIYGYKTFTGRGARDLREWTFGQAEDARSNEDLAHRFIVRCRETSTILPAVSTIERLCADALVAAEWRIETRIAENLTADVRDHLDKLLSEMLAGNISRFIWLRNFEVGNNSAAANRLLDRLEFLRTLNINHSALASIPAHRIARLRRQGERYFTDGLRDITSDRRWAILAVCVVEWEAAIADAIVETHDRIVGKTWREAKRQHDETISGSKATLTDTIRTFTALGASLLEARSDGTPLEMAVASSVAWDRLAQLVATGTQLSNTLADEPLAYVGQGYHRFRRYAPRMLRCLKLEAAPVAGPLVAAALSIGEMKGVASPERRFLRPSSKWNRHLRAQEKGDTRLWEVAVLFHLRDAFRSGDVWLAHSRRYGDLKQVLVPMIAAQENAKLAVPSNPQDWLADRKARLTIALKRLARAARNGTIPHGSIEDGTLRIDRLTADVPDGAEALILDLYRRMPSVRITDMLLEVDAALGFTDAFTHLRTGAPCRDRIGLLNVLLAEGLNLGLRKMAEATNTHDYWQLSRLARWHVESEAMNQALAIVVAAQGKLPMSRVWGMGTSASSDGQFFPTARHGEVMNMVNAKYGSVPGLKAYTHVSDQFAPFACQSIPATVSEAPYILDGLLMNEVGRHVREQYADTAGFTDHLFGASSLLGYNLVLRIRDLPSKRLYVFNPDTTPRELRKLVGGKAREDLIVANWPDIFRCAATMTAGKIRPSQLLRKLASYPRQNNLAVALREVGRIERTLFIIEWILDTDMQRRAQIGLNKGEAHHALKNALRIGRQGEIRDRTTEGQHYRIAGLNLLTAVIIYWNTVHLGHAVTERRNEGLDVPPEFLPHISPLGWAHILLTGEYLWPKEPKA</sequence>
<dbReference type="InterPro" id="IPR002513">
    <property type="entry name" value="Tn3_Tnp_DDE_dom"/>
</dbReference>
<evidence type="ECO:0000256" key="4">
    <source>
        <dbReference type="ARBA" id="ARBA00023172"/>
    </source>
</evidence>
<dbReference type="InterPro" id="IPR025296">
    <property type="entry name" value="DUF4158"/>
</dbReference>
<dbReference type="InterPro" id="IPR047653">
    <property type="entry name" value="Tn3-like_transpos"/>
</dbReference>
<dbReference type="Pfam" id="PF01526">
    <property type="entry name" value="DDE_Tnp_Tn3"/>
    <property type="match status" value="1"/>
</dbReference>
<organism evidence="7">
    <name type="scientific">Klebsiella pneumoniae</name>
    <dbReference type="NCBI Taxonomy" id="573"/>
    <lineage>
        <taxon>Bacteria</taxon>
        <taxon>Pseudomonadati</taxon>
        <taxon>Pseudomonadota</taxon>
        <taxon>Gammaproteobacteria</taxon>
        <taxon>Enterobacterales</taxon>
        <taxon>Enterobacteriaceae</taxon>
        <taxon>Klebsiella/Raoultella group</taxon>
        <taxon>Klebsiella</taxon>
        <taxon>Klebsiella pneumoniae complex</taxon>
    </lineage>
</organism>
<keyword evidence="2" id="KW-0815">Transposition</keyword>
<accession>A0A859Z9M0</accession>
<evidence type="ECO:0000256" key="1">
    <source>
        <dbReference type="ARBA" id="ARBA00009402"/>
    </source>
</evidence>
<geneLocation type="plasmid" evidence="7">
    <name>pKpQIL</name>
</geneLocation>